<evidence type="ECO:0000313" key="4">
    <source>
        <dbReference type="EMBL" id="ABB74582.1"/>
    </source>
</evidence>
<dbReference type="EMBL" id="CP000103">
    <property type="protein sequence ID" value="ABB74582.1"/>
    <property type="molecule type" value="Genomic_DNA"/>
</dbReference>
<keyword evidence="6" id="KW-1185">Reference proteome</keyword>
<protein>
    <submittedName>
        <fullName evidence="4">Response regulator receiver domain protein (CheY-like)</fullName>
    </submittedName>
    <submittedName>
        <fullName evidence="5">Response regulator receiver domain-containing protein</fullName>
    </submittedName>
</protein>
<dbReference type="eggNOG" id="COG2197">
    <property type="taxonomic scope" value="Bacteria"/>
</dbReference>
<dbReference type="PANTHER" id="PTHR45566:SF2">
    <property type="entry name" value="NARL SUBFAMILY"/>
    <property type="match status" value="1"/>
</dbReference>
<reference evidence="5 7" key="4">
    <citation type="submission" date="2016-10" db="EMBL/GenBank/DDBJ databases">
        <authorList>
            <person name="de Groot N.N."/>
        </authorList>
    </citation>
    <scope>NUCLEOTIDE SEQUENCE [LARGE SCALE GENOMIC DNA]</scope>
    <source>
        <strain evidence="5 7">Nl13</strain>
    </source>
</reference>
<dbReference type="PROSITE" id="PS50110">
    <property type="entry name" value="RESPONSE_REGULATORY"/>
    <property type="match status" value="1"/>
</dbReference>
<evidence type="ECO:0000313" key="7">
    <source>
        <dbReference type="Proteomes" id="UP000236751"/>
    </source>
</evidence>
<reference evidence="4 6" key="3">
    <citation type="journal article" date="2008" name="Appl. Environ. Microbiol.">
        <title>Complete genome sequence of Nitrosospira multiformis, an ammonia-oxidizing bacterium from the soil environment.</title>
        <authorList>
            <person name="Norton J.M."/>
            <person name="Klotz M.G."/>
            <person name="Stein L.Y."/>
            <person name="Arp D.J."/>
            <person name="Bottomley P.J."/>
            <person name="Chain P.S."/>
            <person name="Hauser L.J."/>
            <person name="Land M.L."/>
            <person name="Larimer F.W."/>
            <person name="Shin M.W."/>
            <person name="Starkenburg S.R."/>
        </authorList>
    </citation>
    <scope>NUCLEOTIDE SEQUENCE [LARGE SCALE GENOMIC DNA]</scope>
    <source>
        <strain evidence="4">ATCC 25196</strain>
        <strain evidence="6">ATCC 25196 / NCIMB 11849 / C 71</strain>
    </source>
</reference>
<dbReference type="SUPFAM" id="SSF52172">
    <property type="entry name" value="CheY-like"/>
    <property type="match status" value="1"/>
</dbReference>
<dbReference type="EMBL" id="FNVK01000017">
    <property type="protein sequence ID" value="SEF95143.1"/>
    <property type="molecule type" value="Genomic_DNA"/>
</dbReference>
<feature type="transmembrane region" description="Helical" evidence="2">
    <location>
        <begin position="6"/>
        <end position="28"/>
    </location>
</feature>
<keyword evidence="2" id="KW-1133">Transmembrane helix</keyword>
<dbReference type="PANTHER" id="PTHR45566">
    <property type="entry name" value="HTH-TYPE TRANSCRIPTIONAL REGULATOR YHJB-RELATED"/>
    <property type="match status" value="1"/>
</dbReference>
<reference evidence="6" key="2">
    <citation type="submission" date="2005-08" db="EMBL/GenBank/DDBJ databases">
        <title>Complete sequence of chromosome 1 of Nitrosospira multiformis ATCC 25196.</title>
        <authorList>
            <person name="Copeland A."/>
            <person name="Lucas S."/>
            <person name="Lapidus A."/>
            <person name="Barry K."/>
            <person name="Detter J.C."/>
            <person name="Glavina T."/>
            <person name="Hammon N."/>
            <person name="Israni S."/>
            <person name="Pitluck S."/>
            <person name="Chain P."/>
            <person name="Malfatti S."/>
            <person name="Shin M."/>
            <person name="Vergez L."/>
            <person name="Schmutz J."/>
            <person name="Larimer F."/>
            <person name="Land M."/>
            <person name="Hauser L."/>
            <person name="Kyrpides N."/>
            <person name="Lykidis A."/>
            <person name="Richardson P."/>
        </authorList>
    </citation>
    <scope>NUCLEOTIDE SEQUENCE [LARGE SCALE GENOMIC DNA]</scope>
    <source>
        <strain evidence="6">ATCC 25196 / NCIMB 11849 / C 71</strain>
    </source>
</reference>
<keyword evidence="2" id="KW-0472">Membrane</keyword>
<gene>
    <name evidence="4" type="ordered locus">Nmul_A1279</name>
    <name evidence="5" type="ORF">SAMN05216403_11735</name>
</gene>
<dbReference type="OrthoDB" id="561214at2"/>
<dbReference type="AlphaFoldDB" id="Q2Y9I9"/>
<accession>Q2Y9I9</accession>
<dbReference type="InterPro" id="IPR001789">
    <property type="entry name" value="Sig_transdc_resp-reg_receiver"/>
</dbReference>
<dbReference type="Proteomes" id="UP000236751">
    <property type="component" value="Unassembled WGS sequence"/>
</dbReference>
<sequence length="179" mass="20105">MDEQHSAPIRVLLIGAYPIVLLGLKNLIESQGERMKMAGQFTRYSLPIPELEELTPDVIVIDPDQEPREGMEAMRMLVKACGARIMVFSTFCDPLTCNEAILKGAMGLVGKQEPLEIIPKAIEKIHEGQFWLNRTNTYRKAHTPAQGCSIARSSWLGGAENKGPYDEGENRRRDRCLEH</sequence>
<dbReference type="HOGENOM" id="CLU_1501972_0_0_4"/>
<dbReference type="KEGG" id="nmu:Nmul_A1279"/>
<dbReference type="InterPro" id="IPR011006">
    <property type="entry name" value="CheY-like_superfamily"/>
</dbReference>
<dbReference type="STRING" id="323848.Nmul_A1279"/>
<organism evidence="4 6">
    <name type="scientific">Nitrosospira multiformis (strain ATCC 25196 / NCIMB 11849 / C 71)</name>
    <dbReference type="NCBI Taxonomy" id="323848"/>
    <lineage>
        <taxon>Bacteria</taxon>
        <taxon>Pseudomonadati</taxon>
        <taxon>Pseudomonadota</taxon>
        <taxon>Betaproteobacteria</taxon>
        <taxon>Nitrosomonadales</taxon>
        <taxon>Nitrosomonadaceae</taxon>
        <taxon>Nitrosospira</taxon>
    </lineage>
</organism>
<dbReference type="RefSeq" id="WP_011380623.1">
    <property type="nucleotide sequence ID" value="NC_007614.1"/>
</dbReference>
<dbReference type="InterPro" id="IPR051015">
    <property type="entry name" value="EvgA-like"/>
</dbReference>
<evidence type="ECO:0000313" key="5">
    <source>
        <dbReference type="EMBL" id="SEF95143.1"/>
    </source>
</evidence>
<dbReference type="Proteomes" id="UP000002718">
    <property type="component" value="Chromosome"/>
</dbReference>
<feature type="domain" description="Response regulatory" evidence="3">
    <location>
        <begin position="10"/>
        <end position="126"/>
    </location>
</feature>
<evidence type="ECO:0000256" key="1">
    <source>
        <dbReference type="PROSITE-ProRule" id="PRU00169"/>
    </source>
</evidence>
<evidence type="ECO:0000256" key="2">
    <source>
        <dbReference type="SAM" id="Phobius"/>
    </source>
</evidence>
<feature type="modified residue" description="4-aspartylphosphate" evidence="1">
    <location>
        <position position="62"/>
    </location>
</feature>
<dbReference type="Gene3D" id="3.40.50.2300">
    <property type="match status" value="1"/>
</dbReference>
<evidence type="ECO:0000313" key="6">
    <source>
        <dbReference type="Proteomes" id="UP000002718"/>
    </source>
</evidence>
<name>Q2Y9I9_NITMU</name>
<dbReference type="GO" id="GO:0000160">
    <property type="term" value="P:phosphorelay signal transduction system"/>
    <property type="evidence" value="ECO:0007669"/>
    <property type="project" value="InterPro"/>
</dbReference>
<proteinExistence type="predicted"/>
<reference evidence="4" key="1">
    <citation type="submission" date="2005-08" db="EMBL/GenBank/DDBJ databases">
        <title>Complete sequence of Chromosome 1 of Nitrosospira multiformis ATCC 25196.</title>
        <authorList>
            <consortium name="US DOE Joint Genome Institute"/>
            <person name="Copeland A."/>
            <person name="Lucas S."/>
            <person name="Lapidus A."/>
            <person name="Barry K."/>
            <person name="Detter J.C."/>
            <person name="Glavina T."/>
            <person name="Hammon N."/>
            <person name="Israni S."/>
            <person name="Pitluck S."/>
            <person name="Chain P."/>
            <person name="Malfatti S."/>
            <person name="Shin M."/>
            <person name="Vergez L."/>
            <person name="Schmutz J."/>
            <person name="Larimer F."/>
            <person name="Land M."/>
            <person name="Hauser L."/>
            <person name="Kyrpides N."/>
            <person name="Lykidis A."/>
            <person name="Richardson P."/>
        </authorList>
    </citation>
    <scope>NUCLEOTIDE SEQUENCE</scope>
    <source>
        <strain evidence="4">ATCC 25196</strain>
    </source>
</reference>
<evidence type="ECO:0000259" key="3">
    <source>
        <dbReference type="PROSITE" id="PS50110"/>
    </source>
</evidence>
<keyword evidence="1" id="KW-0597">Phosphoprotein</keyword>
<keyword evidence="2" id="KW-0812">Transmembrane</keyword>